<evidence type="ECO:0000256" key="6">
    <source>
        <dbReference type="ARBA" id="ARBA00023315"/>
    </source>
</evidence>
<dbReference type="GO" id="GO:0016020">
    <property type="term" value="C:membrane"/>
    <property type="evidence" value="ECO:0007669"/>
    <property type="project" value="UniProtKB-SubCell"/>
</dbReference>
<dbReference type="InterPro" id="IPR039859">
    <property type="entry name" value="PFA4/ZDH16/20/ERF2-like"/>
</dbReference>
<proteinExistence type="inferred from homology"/>
<dbReference type="GO" id="GO:0019706">
    <property type="term" value="F:protein-cysteine S-palmitoyltransferase activity"/>
    <property type="evidence" value="ECO:0007669"/>
    <property type="project" value="UniProtKB-EC"/>
</dbReference>
<sequence>MNQRKLKDLPSNQKVFLVDQNDYIDHPLCLCEYKNNKNQRSHLLMCCCNCEALDTLCTSLVCCCCEDIEDEHDTYNESFYQRRIRILKEVINDIHDRIRIPFPGGARKLNFDYFLTIFGIYLFIKIGTINFFGSLLSIVILPLLIYPRFFITRKNNSKAKQTIKIKIGFYLILNCLLINIYFLNFDMIELSNNLSKLEFYFFDLLLIGALILLVYLKNSDPGYIKMERPTYIDASNDYCKVCYLKKDRKEDKFGHCTQCSRCIYKRDHHCFWIDNCVGYLNHKKFIFFIVYLLFIFIYSLNIFKNCLGTVQCKGLLDCLNKEKYYKNFSFSYMTLMTVQLMPLISYLILLLSQQILFISVGYTQYQLFRQSQKNIRFSLALFLGANLNCRKSFKNVFEFFIKSRNHNELEKNSFNSYQTV</sequence>
<evidence type="ECO:0000256" key="4">
    <source>
        <dbReference type="ARBA" id="ARBA00022989"/>
    </source>
</evidence>
<feature type="transmembrane region" description="Helical" evidence="7">
    <location>
        <begin position="197"/>
        <end position="216"/>
    </location>
</feature>
<accession>A0A813SZG5</accession>
<keyword evidence="3 7" id="KW-0812">Transmembrane</keyword>
<organism evidence="9 10">
    <name type="scientific">Brachionus calyciflorus</name>
    <dbReference type="NCBI Taxonomy" id="104777"/>
    <lineage>
        <taxon>Eukaryota</taxon>
        <taxon>Metazoa</taxon>
        <taxon>Spiralia</taxon>
        <taxon>Gnathifera</taxon>
        <taxon>Rotifera</taxon>
        <taxon>Eurotatoria</taxon>
        <taxon>Monogononta</taxon>
        <taxon>Pseudotrocha</taxon>
        <taxon>Ploima</taxon>
        <taxon>Brachionidae</taxon>
        <taxon>Brachionus</taxon>
    </lineage>
</organism>
<dbReference type="PROSITE" id="PS50216">
    <property type="entry name" value="DHHC"/>
    <property type="match status" value="1"/>
</dbReference>
<evidence type="ECO:0000259" key="8">
    <source>
        <dbReference type="Pfam" id="PF01529"/>
    </source>
</evidence>
<comment type="caution">
    <text evidence="9">The sequence shown here is derived from an EMBL/GenBank/DDBJ whole genome shotgun (WGS) entry which is preliminary data.</text>
</comment>
<comment type="catalytic activity">
    <reaction evidence="7">
        <text>L-cysteinyl-[protein] + hexadecanoyl-CoA = S-hexadecanoyl-L-cysteinyl-[protein] + CoA</text>
        <dbReference type="Rhea" id="RHEA:36683"/>
        <dbReference type="Rhea" id="RHEA-COMP:10131"/>
        <dbReference type="Rhea" id="RHEA-COMP:11032"/>
        <dbReference type="ChEBI" id="CHEBI:29950"/>
        <dbReference type="ChEBI" id="CHEBI:57287"/>
        <dbReference type="ChEBI" id="CHEBI:57379"/>
        <dbReference type="ChEBI" id="CHEBI:74151"/>
        <dbReference type="EC" id="2.3.1.225"/>
    </reaction>
</comment>
<dbReference type="Proteomes" id="UP000663879">
    <property type="component" value="Unassembled WGS sequence"/>
</dbReference>
<feature type="transmembrane region" description="Helical" evidence="7">
    <location>
        <begin position="113"/>
        <end position="146"/>
    </location>
</feature>
<dbReference type="InterPro" id="IPR001594">
    <property type="entry name" value="Palmitoyltrfase_DHHC"/>
</dbReference>
<evidence type="ECO:0000256" key="2">
    <source>
        <dbReference type="ARBA" id="ARBA00022679"/>
    </source>
</evidence>
<keyword evidence="5 7" id="KW-0472">Membrane</keyword>
<keyword evidence="10" id="KW-1185">Reference proteome</keyword>
<name>A0A813SZG5_9BILA</name>
<feature type="domain" description="Palmitoyltransferase DHHC" evidence="8">
    <location>
        <begin position="239"/>
        <end position="369"/>
    </location>
</feature>
<feature type="transmembrane region" description="Helical" evidence="7">
    <location>
        <begin position="167"/>
        <end position="185"/>
    </location>
</feature>
<evidence type="ECO:0000256" key="1">
    <source>
        <dbReference type="ARBA" id="ARBA00004141"/>
    </source>
</evidence>
<keyword evidence="4 7" id="KW-1133">Transmembrane helix</keyword>
<comment type="similarity">
    <text evidence="7">Belongs to the DHHC palmitoyltransferase family.</text>
</comment>
<gene>
    <name evidence="9" type="ORF">OXX778_LOCUS6666</name>
</gene>
<feature type="transmembrane region" description="Helical" evidence="7">
    <location>
        <begin position="285"/>
        <end position="303"/>
    </location>
</feature>
<comment type="domain">
    <text evidence="7">The DHHC domain is required for palmitoyltransferase activity.</text>
</comment>
<evidence type="ECO:0000313" key="10">
    <source>
        <dbReference type="Proteomes" id="UP000663879"/>
    </source>
</evidence>
<evidence type="ECO:0000256" key="3">
    <source>
        <dbReference type="ARBA" id="ARBA00022692"/>
    </source>
</evidence>
<evidence type="ECO:0000313" key="9">
    <source>
        <dbReference type="EMBL" id="CAF0804934.1"/>
    </source>
</evidence>
<evidence type="ECO:0000256" key="7">
    <source>
        <dbReference type="RuleBase" id="RU079119"/>
    </source>
</evidence>
<evidence type="ECO:0000256" key="5">
    <source>
        <dbReference type="ARBA" id="ARBA00023136"/>
    </source>
</evidence>
<feature type="transmembrane region" description="Helical" evidence="7">
    <location>
        <begin position="343"/>
        <end position="363"/>
    </location>
</feature>
<reference evidence="9" key="1">
    <citation type="submission" date="2021-02" db="EMBL/GenBank/DDBJ databases">
        <authorList>
            <person name="Nowell W R."/>
        </authorList>
    </citation>
    <scope>NUCLEOTIDE SEQUENCE</scope>
    <source>
        <strain evidence="9">Ploen Becks lab</strain>
    </source>
</reference>
<comment type="subcellular location">
    <subcellularLocation>
        <location evidence="1">Membrane</location>
        <topology evidence="1">Multi-pass membrane protein</topology>
    </subcellularLocation>
</comment>
<dbReference type="Pfam" id="PF01529">
    <property type="entry name" value="DHHC"/>
    <property type="match status" value="1"/>
</dbReference>
<dbReference type="AlphaFoldDB" id="A0A813SZG5"/>
<dbReference type="PANTHER" id="PTHR12246">
    <property type="entry name" value="PALMITOYLTRANSFERASE ZDHHC16"/>
    <property type="match status" value="1"/>
</dbReference>
<protein>
    <recommendedName>
        <fullName evidence="7">Palmitoyltransferase</fullName>
        <ecNumber evidence="7">2.3.1.225</ecNumber>
    </recommendedName>
</protein>
<dbReference type="OrthoDB" id="430659at2759"/>
<keyword evidence="2 7" id="KW-0808">Transferase</keyword>
<dbReference type="EMBL" id="CAJNOC010000804">
    <property type="protein sequence ID" value="CAF0804934.1"/>
    <property type="molecule type" value="Genomic_DNA"/>
</dbReference>
<keyword evidence="6 7" id="KW-0012">Acyltransferase</keyword>
<dbReference type="EC" id="2.3.1.225" evidence="7"/>